<dbReference type="GO" id="GO:0043565">
    <property type="term" value="F:sequence-specific DNA binding"/>
    <property type="evidence" value="ECO:0007669"/>
    <property type="project" value="InterPro"/>
</dbReference>
<keyword evidence="4" id="KW-1185">Reference proteome</keyword>
<keyword evidence="1" id="KW-0863">Zinc-finger</keyword>
<dbReference type="InterPro" id="IPR000679">
    <property type="entry name" value="Znf_GATA"/>
</dbReference>
<dbReference type="GO" id="GO:0006355">
    <property type="term" value="P:regulation of DNA-templated transcription"/>
    <property type="evidence" value="ECO:0007669"/>
    <property type="project" value="InterPro"/>
</dbReference>
<dbReference type="AlphaFoldDB" id="A0AAD5P8T6"/>
<dbReference type="Gene3D" id="3.30.50.10">
    <property type="entry name" value="Erythroid Transcription Factor GATA-1, subunit A"/>
    <property type="match status" value="1"/>
</dbReference>
<dbReference type="SUPFAM" id="SSF57716">
    <property type="entry name" value="Glucocorticoid receptor-like (DNA-binding domain)"/>
    <property type="match status" value="1"/>
</dbReference>
<keyword evidence="1" id="KW-0479">Metal-binding</keyword>
<sequence>MCMQTSRENLNFHQTDVFRHPSFFDHSYETSWWDPSLSTFMNYYTVCQEQQSLLLERHHLYHYHHHHQQEESAGIFVSPEDIFTTLAEPATTYHRPAAHHYAERLSMSQSQTHSSSANPQENLEEKKQCINCGCSRPSTWRRINGDHICNACKIYDGIGVSFIFKKMTILSDMSSVEQHQSSVKDN</sequence>
<proteinExistence type="predicted"/>
<comment type="caution">
    <text evidence="3">The sequence shown here is derived from an EMBL/GenBank/DDBJ whole genome shotgun (WGS) entry which is preliminary data.</text>
</comment>
<evidence type="ECO:0000259" key="2">
    <source>
        <dbReference type="PROSITE" id="PS50114"/>
    </source>
</evidence>
<dbReference type="GO" id="GO:0008270">
    <property type="term" value="F:zinc ion binding"/>
    <property type="evidence" value="ECO:0007669"/>
    <property type="project" value="UniProtKB-KW"/>
</dbReference>
<gene>
    <name evidence="3" type="ORF">BDA99DRAFT_566166</name>
</gene>
<dbReference type="EMBL" id="JAIXMP010000057">
    <property type="protein sequence ID" value="KAI9244712.1"/>
    <property type="molecule type" value="Genomic_DNA"/>
</dbReference>
<name>A0AAD5P8T6_9FUNG</name>
<reference evidence="3" key="1">
    <citation type="journal article" date="2022" name="IScience">
        <title>Evolution of zygomycete secretomes and the origins of terrestrial fungal ecologies.</title>
        <authorList>
            <person name="Chang Y."/>
            <person name="Wang Y."/>
            <person name="Mondo S."/>
            <person name="Ahrendt S."/>
            <person name="Andreopoulos W."/>
            <person name="Barry K."/>
            <person name="Beard J."/>
            <person name="Benny G.L."/>
            <person name="Blankenship S."/>
            <person name="Bonito G."/>
            <person name="Cuomo C."/>
            <person name="Desiro A."/>
            <person name="Gervers K.A."/>
            <person name="Hundley H."/>
            <person name="Kuo A."/>
            <person name="LaButti K."/>
            <person name="Lang B.F."/>
            <person name="Lipzen A."/>
            <person name="O'Donnell K."/>
            <person name="Pangilinan J."/>
            <person name="Reynolds N."/>
            <person name="Sandor L."/>
            <person name="Smith M.E."/>
            <person name="Tsang A."/>
            <person name="Grigoriev I.V."/>
            <person name="Stajich J.E."/>
            <person name="Spatafora J.W."/>
        </authorList>
    </citation>
    <scope>NUCLEOTIDE SEQUENCE</scope>
    <source>
        <strain evidence="3">RSA 2281</strain>
    </source>
</reference>
<evidence type="ECO:0000313" key="4">
    <source>
        <dbReference type="Proteomes" id="UP001209540"/>
    </source>
</evidence>
<reference evidence="3" key="2">
    <citation type="submission" date="2023-02" db="EMBL/GenBank/DDBJ databases">
        <authorList>
            <consortium name="DOE Joint Genome Institute"/>
            <person name="Mondo S.J."/>
            <person name="Chang Y."/>
            <person name="Wang Y."/>
            <person name="Ahrendt S."/>
            <person name="Andreopoulos W."/>
            <person name="Barry K."/>
            <person name="Beard J."/>
            <person name="Benny G.L."/>
            <person name="Blankenship S."/>
            <person name="Bonito G."/>
            <person name="Cuomo C."/>
            <person name="Desiro A."/>
            <person name="Gervers K.A."/>
            <person name="Hundley H."/>
            <person name="Kuo A."/>
            <person name="LaButti K."/>
            <person name="Lang B.F."/>
            <person name="Lipzen A."/>
            <person name="O'Donnell K."/>
            <person name="Pangilinan J."/>
            <person name="Reynolds N."/>
            <person name="Sandor L."/>
            <person name="Smith M.W."/>
            <person name="Tsang A."/>
            <person name="Grigoriev I.V."/>
            <person name="Stajich J.E."/>
            <person name="Spatafora J.W."/>
        </authorList>
    </citation>
    <scope>NUCLEOTIDE SEQUENCE</scope>
    <source>
        <strain evidence="3">RSA 2281</strain>
    </source>
</reference>
<accession>A0AAD5P8T6</accession>
<evidence type="ECO:0000256" key="1">
    <source>
        <dbReference type="PROSITE-ProRule" id="PRU00094"/>
    </source>
</evidence>
<dbReference type="PROSITE" id="PS50114">
    <property type="entry name" value="GATA_ZN_FINGER_2"/>
    <property type="match status" value="1"/>
</dbReference>
<protein>
    <recommendedName>
        <fullName evidence="2">GATA-type domain-containing protein</fullName>
    </recommendedName>
</protein>
<keyword evidence="1" id="KW-0862">Zinc</keyword>
<organism evidence="3 4">
    <name type="scientific">Phascolomyces articulosus</name>
    <dbReference type="NCBI Taxonomy" id="60185"/>
    <lineage>
        <taxon>Eukaryota</taxon>
        <taxon>Fungi</taxon>
        <taxon>Fungi incertae sedis</taxon>
        <taxon>Mucoromycota</taxon>
        <taxon>Mucoromycotina</taxon>
        <taxon>Mucoromycetes</taxon>
        <taxon>Mucorales</taxon>
        <taxon>Lichtheimiaceae</taxon>
        <taxon>Phascolomyces</taxon>
    </lineage>
</organism>
<dbReference type="InterPro" id="IPR013088">
    <property type="entry name" value="Znf_NHR/GATA"/>
</dbReference>
<dbReference type="Proteomes" id="UP001209540">
    <property type="component" value="Unassembled WGS sequence"/>
</dbReference>
<evidence type="ECO:0000313" key="3">
    <source>
        <dbReference type="EMBL" id="KAI9244712.1"/>
    </source>
</evidence>
<feature type="domain" description="GATA-type" evidence="2">
    <location>
        <begin position="123"/>
        <end position="155"/>
    </location>
</feature>